<dbReference type="Pfam" id="PF07956">
    <property type="entry name" value="DUF1690"/>
    <property type="match status" value="1"/>
</dbReference>
<dbReference type="OrthoDB" id="5544375at2759"/>
<name>A0A167EML8_9ASCO</name>
<gene>
    <name evidence="1" type="primary">MIC19</name>
    <name evidence="1" type="ORF">AWJ20_5221</name>
</gene>
<dbReference type="KEGG" id="slb:AWJ20_5221"/>
<evidence type="ECO:0000313" key="2">
    <source>
        <dbReference type="Proteomes" id="UP000189580"/>
    </source>
</evidence>
<dbReference type="InterPro" id="IPR012471">
    <property type="entry name" value="DUF1690"/>
</dbReference>
<dbReference type="GO" id="GO:0044284">
    <property type="term" value="C:mitochondrial crista junction"/>
    <property type="evidence" value="ECO:0007669"/>
    <property type="project" value="EnsemblFungi"/>
</dbReference>
<dbReference type="Proteomes" id="UP000189580">
    <property type="component" value="Chromosome d"/>
</dbReference>
<dbReference type="GO" id="GO:0042407">
    <property type="term" value="P:cristae formation"/>
    <property type="evidence" value="ECO:0007669"/>
    <property type="project" value="EnsemblFungi"/>
</dbReference>
<reference evidence="1 2" key="1">
    <citation type="submission" date="2016-02" db="EMBL/GenBank/DDBJ databases">
        <title>Complete genome sequence and transcriptome regulation of the pentose utilising yeast Sugiyamaella lignohabitans.</title>
        <authorList>
            <person name="Bellasio M."/>
            <person name="Peymann A."/>
            <person name="Valli M."/>
            <person name="Sipitzky M."/>
            <person name="Graf A."/>
            <person name="Sauer M."/>
            <person name="Marx H."/>
            <person name="Mattanovich D."/>
        </authorList>
    </citation>
    <scope>NUCLEOTIDE SEQUENCE [LARGE SCALE GENOMIC DNA]</scope>
    <source>
        <strain evidence="1 2">CBS 10342</strain>
    </source>
</reference>
<evidence type="ECO:0000313" key="1">
    <source>
        <dbReference type="EMBL" id="ANB14259.1"/>
    </source>
</evidence>
<dbReference type="EMBL" id="CP014502">
    <property type="protein sequence ID" value="ANB14259.1"/>
    <property type="molecule type" value="Genomic_DNA"/>
</dbReference>
<organism evidence="1 2">
    <name type="scientific">Sugiyamaella lignohabitans</name>
    <dbReference type="NCBI Taxonomy" id="796027"/>
    <lineage>
        <taxon>Eukaryota</taxon>
        <taxon>Fungi</taxon>
        <taxon>Dikarya</taxon>
        <taxon>Ascomycota</taxon>
        <taxon>Saccharomycotina</taxon>
        <taxon>Dipodascomycetes</taxon>
        <taxon>Dipodascales</taxon>
        <taxon>Trichomonascaceae</taxon>
        <taxon>Sugiyamaella</taxon>
    </lineage>
</organism>
<dbReference type="AlphaFoldDB" id="A0A167EML8"/>
<accession>A0A167EML8</accession>
<proteinExistence type="predicted"/>
<keyword evidence="2" id="KW-1185">Reference proteome</keyword>
<dbReference type="GO" id="GO:0061617">
    <property type="term" value="C:MICOS complex"/>
    <property type="evidence" value="ECO:0007669"/>
    <property type="project" value="EnsemblFungi"/>
</dbReference>
<dbReference type="GeneID" id="30037440"/>
<sequence length="152" mass="17046">MGNSSSKPAEQVKVFLPSTPTELSPSLLGKLESSLESDYTRAQYTEKHIQDRVSEELKKIQKESEAEFKSLASKVSEISEEKLGDIDSAKLHAKLDELKSALEARQKRGKFDKEITAARDALATCFKENKGKPLKCQEVFEEFHRKVEALSS</sequence>
<dbReference type="RefSeq" id="XP_018736736.1">
    <property type="nucleotide sequence ID" value="XM_018882351.1"/>
</dbReference>
<protein>
    <submittedName>
        <fullName evidence="1">Mic19p</fullName>
    </submittedName>
</protein>